<accession>A0A538TXG7</accession>
<gene>
    <name evidence="1" type="ORF">E6K80_14290</name>
</gene>
<evidence type="ECO:0000313" key="1">
    <source>
        <dbReference type="EMBL" id="TMQ68340.1"/>
    </source>
</evidence>
<dbReference type="AlphaFoldDB" id="A0A538TXG7"/>
<name>A0A538TXG7_UNCEI</name>
<evidence type="ECO:0000313" key="2">
    <source>
        <dbReference type="Proteomes" id="UP000319836"/>
    </source>
</evidence>
<dbReference type="InterPro" id="IPR026444">
    <property type="entry name" value="Secre_tail"/>
</dbReference>
<organism evidence="1 2">
    <name type="scientific">Eiseniibacteriota bacterium</name>
    <dbReference type="NCBI Taxonomy" id="2212470"/>
    <lineage>
        <taxon>Bacteria</taxon>
        <taxon>Candidatus Eiseniibacteriota</taxon>
    </lineage>
</organism>
<comment type="caution">
    <text evidence="1">The sequence shown here is derived from an EMBL/GenBank/DDBJ whole genome shotgun (WGS) entry which is preliminary data.</text>
</comment>
<sequence>MVATLRTRPSPTTFFAGIWPTVAPSSIPSPTNDRRFLLPSGPFTLAPGESLVVVAAIVVGDGTDRLSSIAKLRDYDDEVQRLFDNPGCQIAMSFTLTPRALSLRSLGHWVTGYLEPPGPWTPDQIDVASVRLNGTVPVDGAAPITIGDFNGNGIADLALKFDRAAVELQLVAGDSVPISLSGTVAGQCFTGRDTIRVLRAAVTPPAAGKVLSPGITTVRWEIPAGVDIESVALLRSFDDGANWQLAASGLPNSGSYDWNVPAFTTHQARVAVVVVESSDERDYVVDGVLGVSGMFSIQGVTGVTPVKKAEFALRGVTPNPARDVVRVSFSLPDDRAATLELFDVSGRQLATRRVGGTGVGWRVVEFGGRGKLPAGVYIIRLTQGGQSLTTRAALVR</sequence>
<dbReference type="EMBL" id="VBPA01000406">
    <property type="protein sequence ID" value="TMQ68340.1"/>
    <property type="molecule type" value="Genomic_DNA"/>
</dbReference>
<protein>
    <submittedName>
        <fullName evidence="1">T9SS type A sorting domain-containing protein</fullName>
    </submittedName>
</protein>
<proteinExistence type="predicted"/>
<dbReference type="NCBIfam" id="TIGR04183">
    <property type="entry name" value="Por_Secre_tail"/>
    <property type="match status" value="1"/>
</dbReference>
<reference evidence="1 2" key="1">
    <citation type="journal article" date="2019" name="Nat. Microbiol.">
        <title>Mediterranean grassland soil C-N compound turnover is dependent on rainfall and depth, and is mediated by genomically divergent microorganisms.</title>
        <authorList>
            <person name="Diamond S."/>
            <person name="Andeer P.F."/>
            <person name="Li Z."/>
            <person name="Crits-Christoph A."/>
            <person name="Burstein D."/>
            <person name="Anantharaman K."/>
            <person name="Lane K.R."/>
            <person name="Thomas B.C."/>
            <person name="Pan C."/>
            <person name="Northen T.R."/>
            <person name="Banfield J.F."/>
        </authorList>
    </citation>
    <scope>NUCLEOTIDE SEQUENCE [LARGE SCALE GENOMIC DNA]</scope>
    <source>
        <strain evidence="1">WS_10</strain>
    </source>
</reference>
<dbReference type="Proteomes" id="UP000319836">
    <property type="component" value="Unassembled WGS sequence"/>
</dbReference>